<gene>
    <name evidence="1" type="ORF">EU509_09785</name>
</gene>
<evidence type="ECO:0000313" key="2">
    <source>
        <dbReference type="Proteomes" id="UP000322915"/>
    </source>
</evidence>
<dbReference type="RefSeq" id="WP_149605928.1">
    <property type="nucleotide sequence ID" value="NZ_SEUJ01000068.1"/>
</dbReference>
<sequence>MRIIDEKTWSWTLYEHDDEYFLSVMCGSVGLYSRDIILSVDETERYLTRGIDEVIEMAKIISFSPQKFKSRHIVGFHEKLAAIVADEKSRNSFENKI</sequence>
<proteinExistence type="predicted"/>
<keyword evidence="2" id="KW-1185">Reference proteome</keyword>
<name>A0ABQ6RIF6_9GAMM</name>
<protein>
    <submittedName>
        <fullName evidence="1">Uncharacterized protein</fullName>
    </submittedName>
</protein>
<reference evidence="1 2" key="1">
    <citation type="submission" date="2019-01" db="EMBL/GenBank/DDBJ databases">
        <title>Genome sequences of marine Pseudoalteromonas species.</title>
        <authorList>
            <person name="Boraston A.B."/>
            <person name="Hehemann J.-H."/>
            <person name="Vickers C.J."/>
            <person name="Salama-Alber O."/>
            <person name="Abe K."/>
            <person name="Hettle A.J."/>
        </authorList>
    </citation>
    <scope>NUCLEOTIDE SEQUENCE [LARGE SCALE GENOMIC DNA]</scope>
    <source>
        <strain evidence="1 2">PS47</strain>
    </source>
</reference>
<dbReference type="Proteomes" id="UP000322915">
    <property type="component" value="Unassembled WGS sequence"/>
</dbReference>
<organism evidence="1 2">
    <name type="scientific">Pseudoalteromonas fuliginea</name>
    <dbReference type="NCBI Taxonomy" id="1872678"/>
    <lineage>
        <taxon>Bacteria</taxon>
        <taxon>Pseudomonadati</taxon>
        <taxon>Pseudomonadota</taxon>
        <taxon>Gammaproteobacteria</taxon>
        <taxon>Alteromonadales</taxon>
        <taxon>Pseudoalteromonadaceae</taxon>
        <taxon>Pseudoalteromonas</taxon>
    </lineage>
</organism>
<accession>A0ABQ6RIF6</accession>
<evidence type="ECO:0000313" key="1">
    <source>
        <dbReference type="EMBL" id="KAA1156670.1"/>
    </source>
</evidence>
<dbReference type="EMBL" id="SEUJ01000068">
    <property type="protein sequence ID" value="KAA1156670.1"/>
    <property type="molecule type" value="Genomic_DNA"/>
</dbReference>
<comment type="caution">
    <text evidence="1">The sequence shown here is derived from an EMBL/GenBank/DDBJ whole genome shotgun (WGS) entry which is preliminary data.</text>
</comment>